<keyword evidence="1" id="KW-0805">Transcription regulation</keyword>
<evidence type="ECO:0000256" key="2">
    <source>
        <dbReference type="ARBA" id="ARBA00023125"/>
    </source>
</evidence>
<evidence type="ECO:0000256" key="1">
    <source>
        <dbReference type="ARBA" id="ARBA00023015"/>
    </source>
</evidence>
<dbReference type="RefSeq" id="WP_151141325.1">
    <property type="nucleotide sequence ID" value="NZ_WAGX01000003.1"/>
</dbReference>
<dbReference type="Proteomes" id="UP000461768">
    <property type="component" value="Unassembled WGS sequence"/>
</dbReference>
<dbReference type="GO" id="GO:0005829">
    <property type="term" value="C:cytosol"/>
    <property type="evidence" value="ECO:0007669"/>
    <property type="project" value="TreeGrafter"/>
</dbReference>
<evidence type="ECO:0000259" key="4">
    <source>
        <dbReference type="PROSITE" id="PS50943"/>
    </source>
</evidence>
<comment type="caution">
    <text evidence="5">The sequence shown here is derived from an EMBL/GenBank/DDBJ whole genome shotgun (WGS) entry which is preliminary data.</text>
</comment>
<accession>A0A7V7QNL0</accession>
<proteinExistence type="predicted"/>
<reference evidence="5 6" key="1">
    <citation type="submission" date="2019-09" db="EMBL/GenBank/DDBJ databases">
        <authorList>
            <person name="Valk L.C."/>
        </authorList>
    </citation>
    <scope>NUCLEOTIDE SEQUENCE [LARGE SCALE GENOMIC DNA]</scope>
    <source>
        <strain evidence="5">GalUA</strain>
    </source>
</reference>
<dbReference type="GO" id="GO:0003677">
    <property type="term" value="F:DNA binding"/>
    <property type="evidence" value="ECO:0007669"/>
    <property type="project" value="UniProtKB-KW"/>
</dbReference>
<dbReference type="CDD" id="cd00093">
    <property type="entry name" value="HTH_XRE"/>
    <property type="match status" value="1"/>
</dbReference>
<gene>
    <name evidence="5" type="ORF">F7O84_02050</name>
</gene>
<dbReference type="AlphaFoldDB" id="A0A7V7QNL0"/>
<keyword evidence="3" id="KW-0804">Transcription</keyword>
<evidence type="ECO:0000313" key="5">
    <source>
        <dbReference type="EMBL" id="KAB1440634.1"/>
    </source>
</evidence>
<protein>
    <submittedName>
        <fullName evidence="5">Helix-turn-helix transcriptional regulator</fullName>
    </submittedName>
</protein>
<dbReference type="OrthoDB" id="9814553at2"/>
<dbReference type="InterPro" id="IPR010982">
    <property type="entry name" value="Lambda_DNA-bd_dom_sf"/>
</dbReference>
<evidence type="ECO:0000313" key="6">
    <source>
        <dbReference type="Proteomes" id="UP000461768"/>
    </source>
</evidence>
<dbReference type="SMART" id="SM00530">
    <property type="entry name" value="HTH_XRE"/>
    <property type="match status" value="1"/>
</dbReference>
<dbReference type="InterPro" id="IPR050807">
    <property type="entry name" value="TransReg_Diox_bact_type"/>
</dbReference>
<keyword evidence="2" id="KW-0238">DNA-binding</keyword>
<dbReference type="PANTHER" id="PTHR46797">
    <property type="entry name" value="HTH-TYPE TRANSCRIPTIONAL REGULATOR"/>
    <property type="match status" value="1"/>
</dbReference>
<reference evidence="5 6" key="2">
    <citation type="submission" date="2020-02" db="EMBL/GenBank/DDBJ databases">
        <title>Candidatus Galacturonibacter soehngenii shows hetero-acetogenic catabolism of galacturonic acid but lacks a canonical carbon monoxide dehydrogenase/acetyl-CoA synthase complex.</title>
        <authorList>
            <person name="Diender M."/>
            <person name="Stouten G.R."/>
            <person name="Petersen J.F."/>
            <person name="Nielsen P.H."/>
            <person name="Dueholm M.S."/>
            <person name="Pronk J.T."/>
            <person name="Van Loosdrecht M.C.M."/>
        </authorList>
    </citation>
    <scope>NUCLEOTIDE SEQUENCE [LARGE SCALE GENOMIC DNA]</scope>
    <source>
        <strain evidence="5">GalUA</strain>
    </source>
</reference>
<dbReference type="PANTHER" id="PTHR46797:SF23">
    <property type="entry name" value="HTH-TYPE TRANSCRIPTIONAL REGULATOR SUTR"/>
    <property type="match status" value="1"/>
</dbReference>
<evidence type="ECO:0000256" key="3">
    <source>
        <dbReference type="ARBA" id="ARBA00023163"/>
    </source>
</evidence>
<organism evidence="5 6">
    <name type="scientific">Candidatus Galacturonatibacter soehngenii</name>
    <dbReference type="NCBI Taxonomy" id="2307010"/>
    <lineage>
        <taxon>Bacteria</taxon>
        <taxon>Bacillati</taxon>
        <taxon>Bacillota</taxon>
        <taxon>Clostridia</taxon>
        <taxon>Lachnospirales</taxon>
        <taxon>Lachnospiraceae</taxon>
        <taxon>Candidatus Galacturonatibacter</taxon>
    </lineage>
</organism>
<sequence length="75" mass="8949">MELKEAISIVIKQERKKIGMSQEELAHLCNIDRTYISLLERKKRRPTLDVIFRISYSFHIKPSTFVKMLEDTMHL</sequence>
<dbReference type="PROSITE" id="PS50943">
    <property type="entry name" value="HTH_CROC1"/>
    <property type="match status" value="1"/>
</dbReference>
<keyword evidence="6" id="KW-1185">Reference proteome</keyword>
<dbReference type="InterPro" id="IPR001387">
    <property type="entry name" value="Cro/C1-type_HTH"/>
</dbReference>
<feature type="domain" description="HTH cro/C1-type" evidence="4">
    <location>
        <begin position="11"/>
        <end position="65"/>
    </location>
</feature>
<dbReference type="Gene3D" id="1.10.260.40">
    <property type="entry name" value="lambda repressor-like DNA-binding domains"/>
    <property type="match status" value="1"/>
</dbReference>
<dbReference type="EMBL" id="WAGX01000003">
    <property type="protein sequence ID" value="KAB1440634.1"/>
    <property type="molecule type" value="Genomic_DNA"/>
</dbReference>
<dbReference type="SUPFAM" id="SSF47413">
    <property type="entry name" value="lambda repressor-like DNA-binding domains"/>
    <property type="match status" value="1"/>
</dbReference>
<dbReference type="Pfam" id="PF01381">
    <property type="entry name" value="HTH_3"/>
    <property type="match status" value="1"/>
</dbReference>
<dbReference type="GO" id="GO:0003700">
    <property type="term" value="F:DNA-binding transcription factor activity"/>
    <property type="evidence" value="ECO:0007669"/>
    <property type="project" value="TreeGrafter"/>
</dbReference>
<name>A0A7V7QNL0_9FIRM</name>